<accession>A0A059D169</accession>
<protein>
    <submittedName>
        <fullName evidence="2">Uncharacterized protein</fullName>
    </submittedName>
</protein>
<feature type="compositionally biased region" description="Low complexity" evidence="1">
    <location>
        <begin position="37"/>
        <end position="56"/>
    </location>
</feature>
<proteinExistence type="predicted"/>
<dbReference type="AlphaFoldDB" id="A0A059D169"/>
<dbReference type="EMBL" id="KK198754">
    <property type="protein sequence ID" value="KCW84181.1"/>
    <property type="molecule type" value="Genomic_DNA"/>
</dbReference>
<name>A0A059D169_EUCGR</name>
<evidence type="ECO:0000256" key="1">
    <source>
        <dbReference type="SAM" id="MobiDB-lite"/>
    </source>
</evidence>
<sequence length="93" mass="10355">MFRRKLLVLEFLTGDVLKNGSIAISHKQTTPRNDRYSTSSSSTSSSFSVEGSSSHSSRGVLTLAKIFGNLKTLYQKLHQSMTYESFANLNKFS</sequence>
<dbReference type="Gramene" id="KCW84181">
    <property type="protein sequence ID" value="KCW84181"/>
    <property type="gene ID" value="EUGRSUZ_B01046"/>
</dbReference>
<feature type="region of interest" description="Disordered" evidence="1">
    <location>
        <begin position="27"/>
        <end position="56"/>
    </location>
</feature>
<reference evidence="2" key="1">
    <citation type="submission" date="2013-07" db="EMBL/GenBank/DDBJ databases">
        <title>The genome of Eucalyptus grandis.</title>
        <authorList>
            <person name="Schmutz J."/>
            <person name="Hayes R."/>
            <person name="Myburg A."/>
            <person name="Tuskan G."/>
            <person name="Grattapaglia D."/>
            <person name="Rokhsar D.S."/>
        </authorList>
    </citation>
    <scope>NUCLEOTIDE SEQUENCE</scope>
    <source>
        <tissue evidence="2">Leaf extractions</tissue>
    </source>
</reference>
<organism evidence="2">
    <name type="scientific">Eucalyptus grandis</name>
    <name type="common">Flooded gum</name>
    <dbReference type="NCBI Taxonomy" id="71139"/>
    <lineage>
        <taxon>Eukaryota</taxon>
        <taxon>Viridiplantae</taxon>
        <taxon>Streptophyta</taxon>
        <taxon>Embryophyta</taxon>
        <taxon>Tracheophyta</taxon>
        <taxon>Spermatophyta</taxon>
        <taxon>Magnoliopsida</taxon>
        <taxon>eudicotyledons</taxon>
        <taxon>Gunneridae</taxon>
        <taxon>Pentapetalae</taxon>
        <taxon>rosids</taxon>
        <taxon>malvids</taxon>
        <taxon>Myrtales</taxon>
        <taxon>Myrtaceae</taxon>
        <taxon>Myrtoideae</taxon>
        <taxon>Eucalypteae</taxon>
        <taxon>Eucalyptus</taxon>
    </lineage>
</organism>
<dbReference type="InParanoid" id="A0A059D169"/>
<evidence type="ECO:0000313" key="2">
    <source>
        <dbReference type="EMBL" id="KCW84181.1"/>
    </source>
</evidence>
<gene>
    <name evidence="2" type="ORF">EUGRSUZ_B01046</name>
</gene>